<feature type="compositionally biased region" description="Polar residues" evidence="1">
    <location>
        <begin position="565"/>
        <end position="584"/>
    </location>
</feature>
<feature type="region of interest" description="Disordered" evidence="1">
    <location>
        <begin position="557"/>
        <end position="604"/>
    </location>
</feature>
<feature type="domain" description="Tudor" evidence="2">
    <location>
        <begin position="56"/>
        <end position="112"/>
    </location>
</feature>
<dbReference type="InterPro" id="IPR002999">
    <property type="entry name" value="Tudor"/>
</dbReference>
<feature type="compositionally biased region" description="Basic and acidic residues" evidence="1">
    <location>
        <begin position="585"/>
        <end position="604"/>
    </location>
</feature>
<dbReference type="Gene3D" id="2.30.30.140">
    <property type="match status" value="2"/>
</dbReference>
<reference evidence="4" key="1">
    <citation type="journal article" date="2017" name="Nat. Commun.">
        <title>The asparagus genome sheds light on the origin and evolution of a young Y chromosome.</title>
        <authorList>
            <person name="Harkess A."/>
            <person name="Zhou J."/>
            <person name="Xu C."/>
            <person name="Bowers J.E."/>
            <person name="Van der Hulst R."/>
            <person name="Ayyampalayam S."/>
            <person name="Mercati F."/>
            <person name="Riccardi P."/>
            <person name="McKain M.R."/>
            <person name="Kakrana A."/>
            <person name="Tang H."/>
            <person name="Ray J."/>
            <person name="Groenendijk J."/>
            <person name="Arikit S."/>
            <person name="Mathioni S.M."/>
            <person name="Nakano M."/>
            <person name="Shan H."/>
            <person name="Telgmann-Rauber A."/>
            <person name="Kanno A."/>
            <person name="Yue Z."/>
            <person name="Chen H."/>
            <person name="Li W."/>
            <person name="Chen Y."/>
            <person name="Xu X."/>
            <person name="Zhang Y."/>
            <person name="Luo S."/>
            <person name="Chen H."/>
            <person name="Gao J."/>
            <person name="Mao Z."/>
            <person name="Pires J.C."/>
            <person name="Luo M."/>
            <person name="Kudrna D."/>
            <person name="Wing R.A."/>
            <person name="Meyers B.C."/>
            <person name="Yi K."/>
            <person name="Kong H."/>
            <person name="Lavrijsen P."/>
            <person name="Sunseri F."/>
            <person name="Falavigna A."/>
            <person name="Ye Y."/>
            <person name="Leebens-Mack J.H."/>
            <person name="Chen G."/>
        </authorList>
    </citation>
    <scope>NUCLEOTIDE SEQUENCE [LARGE SCALE GENOMIC DNA]</scope>
    <source>
        <strain evidence="4">cv. DH0086</strain>
    </source>
</reference>
<proteinExistence type="predicted"/>
<dbReference type="AlphaFoldDB" id="A0A5P1FF50"/>
<dbReference type="Gramene" id="ONK77005">
    <property type="protein sequence ID" value="ONK77005"/>
    <property type="gene ID" value="A4U43_C02F2130"/>
</dbReference>
<feature type="domain" description="Tudor" evidence="2">
    <location>
        <begin position="451"/>
        <end position="507"/>
    </location>
</feature>
<dbReference type="InterPro" id="IPR047365">
    <property type="entry name" value="Tudor_AtPTM-like"/>
</dbReference>
<evidence type="ECO:0000256" key="1">
    <source>
        <dbReference type="SAM" id="MobiDB-lite"/>
    </source>
</evidence>
<protein>
    <recommendedName>
        <fullName evidence="2">Tudor domain-containing protein</fullName>
    </recommendedName>
</protein>
<dbReference type="PANTHER" id="PTHR37384">
    <property type="entry name" value="OS01G0835600 PROTEIN"/>
    <property type="match status" value="1"/>
</dbReference>
<sequence>MEKVCNGPELDIPAVYEVIGEPAIVINGVPDVTPGSTACIMDTTTALESDDDPCFGDWLEGRKVQKVFGDQYYFGKVERYDSDMKWYRVVYEDGDFEDLEWHELEELLLPLDISVPITTFASEKVFPNSQIKMGRKRKTYLNGSGREGKTSELLQITHVGEARDETLMGTDFSGRALQGSLGMQNGLKMENQETYVLTHEYTTTSDTCNGQELYSVPVSEGELSVLINHVPAAPGYSTTIHETGENSRAVDSPYFGKCLEGRKVQKFFGDRYYSGNVEKYDEETKWYRVVYEDGDFEDLEWHELEEVLLPLDVSTPLTNTASHRYKSKKSAPKLQVKKARGRKNHAISLTRKGKTSQLLQITKVGKLRDEKLMEENFSGTTSHGTLQVQNGLQTENQGTCDGQPSPYAPVFDVVGEPAVVINGVPVATPGFTTTTQDNVDNLELAGGPSYGEWLEGRQVQKLLGDQHYSGKVERYNKGTKRYRIVYEDGGFEDLQWHELEGMLVPFDVSVPIPTLASNLCKSGNLVFEQQVKLTEARKDHTYSFQNMEKAVKPVEANSRDRAHQGNAQMQKGSTIESIEANSQMRRNEVSVLKSEEGSITSKDN</sequence>
<evidence type="ECO:0000313" key="3">
    <source>
        <dbReference type="EMBL" id="ONK77005.1"/>
    </source>
</evidence>
<evidence type="ECO:0000259" key="2">
    <source>
        <dbReference type="SMART" id="SM00333"/>
    </source>
</evidence>
<dbReference type="EMBL" id="CM007382">
    <property type="protein sequence ID" value="ONK77005.1"/>
    <property type="molecule type" value="Genomic_DNA"/>
</dbReference>
<dbReference type="CDD" id="cd20401">
    <property type="entry name" value="Tudor_AtPTM-like"/>
    <property type="match status" value="1"/>
</dbReference>
<accession>A0A5P1FF50</accession>
<feature type="domain" description="Tudor" evidence="2">
    <location>
        <begin position="256"/>
        <end position="312"/>
    </location>
</feature>
<dbReference type="OrthoDB" id="168165at2759"/>
<dbReference type="Proteomes" id="UP000243459">
    <property type="component" value="Chromosome 2"/>
</dbReference>
<keyword evidence="4" id="KW-1185">Reference proteome</keyword>
<name>A0A5P1FF50_ASPOF</name>
<dbReference type="PANTHER" id="PTHR37384:SF1">
    <property type="entry name" value="OS01G0835600 PROTEIN"/>
    <property type="match status" value="1"/>
</dbReference>
<gene>
    <name evidence="3" type="ORF">A4U43_C02F2130</name>
</gene>
<dbReference type="Pfam" id="PF21743">
    <property type="entry name" value="PTM_DIR17_Tudor"/>
    <property type="match status" value="3"/>
</dbReference>
<dbReference type="SMART" id="SM00333">
    <property type="entry name" value="TUDOR"/>
    <property type="match status" value="3"/>
</dbReference>
<evidence type="ECO:0000313" key="4">
    <source>
        <dbReference type="Proteomes" id="UP000243459"/>
    </source>
</evidence>
<organism evidence="3 4">
    <name type="scientific">Asparagus officinalis</name>
    <name type="common">Garden asparagus</name>
    <dbReference type="NCBI Taxonomy" id="4686"/>
    <lineage>
        <taxon>Eukaryota</taxon>
        <taxon>Viridiplantae</taxon>
        <taxon>Streptophyta</taxon>
        <taxon>Embryophyta</taxon>
        <taxon>Tracheophyta</taxon>
        <taxon>Spermatophyta</taxon>
        <taxon>Magnoliopsida</taxon>
        <taxon>Liliopsida</taxon>
        <taxon>Asparagales</taxon>
        <taxon>Asparagaceae</taxon>
        <taxon>Asparagoideae</taxon>
        <taxon>Asparagus</taxon>
    </lineage>
</organism>